<dbReference type="PANTHER" id="PTHR30204">
    <property type="entry name" value="REDOX-CYCLING DRUG-SENSING TRANSCRIPTIONAL ACTIVATOR SOXR"/>
    <property type="match status" value="1"/>
</dbReference>
<dbReference type="InterPro" id="IPR000551">
    <property type="entry name" value="MerR-type_HTH_dom"/>
</dbReference>
<organism evidence="3 4">
    <name type="scientific">Nocardioides bigeumensis</name>
    <dbReference type="NCBI Taxonomy" id="433657"/>
    <lineage>
        <taxon>Bacteria</taxon>
        <taxon>Bacillati</taxon>
        <taxon>Actinomycetota</taxon>
        <taxon>Actinomycetes</taxon>
        <taxon>Propionibacteriales</taxon>
        <taxon>Nocardioidaceae</taxon>
        <taxon>Nocardioides</taxon>
    </lineage>
</organism>
<dbReference type="SUPFAM" id="SSF46955">
    <property type="entry name" value="Putative DNA-binding domain"/>
    <property type="match status" value="1"/>
</dbReference>
<dbReference type="InterPro" id="IPR009061">
    <property type="entry name" value="DNA-bd_dom_put_sf"/>
</dbReference>
<protein>
    <recommendedName>
        <fullName evidence="2">HTH merR-type domain-containing protein</fullName>
    </recommendedName>
</protein>
<dbReference type="EMBL" id="BAAAQQ010000013">
    <property type="protein sequence ID" value="GAA2131695.1"/>
    <property type="molecule type" value="Genomic_DNA"/>
</dbReference>
<dbReference type="Pfam" id="PF13411">
    <property type="entry name" value="MerR_1"/>
    <property type="match status" value="1"/>
</dbReference>
<dbReference type="InterPro" id="IPR019278">
    <property type="entry name" value="DICT_dom"/>
</dbReference>
<dbReference type="Proteomes" id="UP001500575">
    <property type="component" value="Unassembled WGS sequence"/>
</dbReference>
<keyword evidence="4" id="KW-1185">Reference proteome</keyword>
<dbReference type="SMART" id="SM00422">
    <property type="entry name" value="HTH_MERR"/>
    <property type="match status" value="1"/>
</dbReference>
<dbReference type="PRINTS" id="PR00040">
    <property type="entry name" value="HTHMERR"/>
</dbReference>
<evidence type="ECO:0000256" key="1">
    <source>
        <dbReference type="ARBA" id="ARBA00023125"/>
    </source>
</evidence>
<sequence length="286" mass="31007">MTAGATLSIGDLAERAGVSPGLLRMWETRFGFPEPVRLPSGHRRYQAADVAAVREVLARQQSGLRLDRAVAAVRALRESHEPSIFAAVREADPRLPRQRLRKSTLVGLSHAIEDELCARGHCGFAFAAFQRGEFFERSRRRWQDIARRSRFSLAIADFTDLGTPPAPAEGGPVLVPLDLGEPLREEWAVVCDSPGFAAVLSAWEPPGQQPQADADREFEAVWTLDPGPVRTAARVCLDIAEAAGVSGIARVRADLLAAPTATPSSAQAVTDFCDRVIGALDRRVRG</sequence>
<dbReference type="InterPro" id="IPR047057">
    <property type="entry name" value="MerR_fam"/>
</dbReference>
<reference evidence="3 4" key="1">
    <citation type="journal article" date="2019" name="Int. J. Syst. Evol. Microbiol.">
        <title>The Global Catalogue of Microorganisms (GCM) 10K type strain sequencing project: providing services to taxonomists for standard genome sequencing and annotation.</title>
        <authorList>
            <consortium name="The Broad Institute Genomics Platform"/>
            <consortium name="The Broad Institute Genome Sequencing Center for Infectious Disease"/>
            <person name="Wu L."/>
            <person name="Ma J."/>
        </authorList>
    </citation>
    <scope>NUCLEOTIDE SEQUENCE [LARGE SCALE GENOMIC DNA]</scope>
    <source>
        <strain evidence="3 4">JCM 16021</strain>
    </source>
</reference>
<proteinExistence type="predicted"/>
<evidence type="ECO:0000313" key="4">
    <source>
        <dbReference type="Proteomes" id="UP001500575"/>
    </source>
</evidence>
<name>A0ABN2YSE5_9ACTN</name>
<keyword evidence="1" id="KW-0238">DNA-binding</keyword>
<evidence type="ECO:0000313" key="3">
    <source>
        <dbReference type="EMBL" id="GAA2131695.1"/>
    </source>
</evidence>
<evidence type="ECO:0000259" key="2">
    <source>
        <dbReference type="PROSITE" id="PS50937"/>
    </source>
</evidence>
<dbReference type="Pfam" id="PF10069">
    <property type="entry name" value="DICT"/>
    <property type="match status" value="1"/>
</dbReference>
<comment type="caution">
    <text evidence="3">The sequence shown here is derived from an EMBL/GenBank/DDBJ whole genome shotgun (WGS) entry which is preliminary data.</text>
</comment>
<accession>A0ABN2YSE5</accession>
<feature type="domain" description="HTH merR-type" evidence="2">
    <location>
        <begin position="6"/>
        <end position="75"/>
    </location>
</feature>
<dbReference type="PROSITE" id="PS50937">
    <property type="entry name" value="HTH_MERR_2"/>
    <property type="match status" value="1"/>
</dbReference>
<dbReference type="Gene3D" id="1.10.1660.10">
    <property type="match status" value="1"/>
</dbReference>
<gene>
    <name evidence="3" type="ORF">GCM10009843_35490</name>
</gene>
<dbReference type="PANTHER" id="PTHR30204:SF97">
    <property type="entry name" value="MERR FAMILY REGULATORY PROTEIN"/>
    <property type="match status" value="1"/>
</dbReference>
<dbReference type="RefSeq" id="WP_344305154.1">
    <property type="nucleotide sequence ID" value="NZ_BAAAQQ010000013.1"/>
</dbReference>